<dbReference type="InterPro" id="IPR044839">
    <property type="entry name" value="NDR1-like"/>
</dbReference>
<organism evidence="7 8">
    <name type="scientific">Penstemon smallii</name>
    <dbReference type="NCBI Taxonomy" id="265156"/>
    <lineage>
        <taxon>Eukaryota</taxon>
        <taxon>Viridiplantae</taxon>
        <taxon>Streptophyta</taxon>
        <taxon>Embryophyta</taxon>
        <taxon>Tracheophyta</taxon>
        <taxon>Spermatophyta</taxon>
        <taxon>Magnoliopsida</taxon>
        <taxon>eudicotyledons</taxon>
        <taxon>Gunneridae</taxon>
        <taxon>Pentapetalae</taxon>
        <taxon>asterids</taxon>
        <taxon>lamiids</taxon>
        <taxon>Lamiales</taxon>
        <taxon>Plantaginaceae</taxon>
        <taxon>Cheloneae</taxon>
        <taxon>Penstemon</taxon>
    </lineage>
</organism>
<protein>
    <recommendedName>
        <fullName evidence="6">Late embryogenesis abundant protein LEA-2 subgroup domain-containing protein</fullName>
    </recommendedName>
</protein>
<sequence length="217" mass="24618">MSVKDDCGHHENPRKKLYRRLLAFSVGLIILILFIILITWLILRPTKPHFTLQDVTVYAFNLSSPNLLTTTLQITLSTHNPNGKVGIYYDRLHVYASYHSQQITLPTLLPDTYQRQKDNTVWSPFVYGVAVPIPPYVAVNMNQDQSVGRVLVNVRVEGRVRWRVGTFVSGNYHLNVNCPAYIDDSGRKSIINNDNGLDHVATAGVKYQLVMDCHVDV</sequence>
<comment type="caution">
    <text evidence="7">The sequence shown here is derived from an EMBL/GenBank/DDBJ whole genome shotgun (WGS) entry which is preliminary data.</text>
</comment>
<proteinExistence type="predicted"/>
<keyword evidence="3 5" id="KW-1133">Transmembrane helix</keyword>
<dbReference type="GO" id="GO:0016020">
    <property type="term" value="C:membrane"/>
    <property type="evidence" value="ECO:0007669"/>
    <property type="project" value="UniProtKB-SubCell"/>
</dbReference>
<evidence type="ECO:0000259" key="6">
    <source>
        <dbReference type="Pfam" id="PF03168"/>
    </source>
</evidence>
<evidence type="ECO:0000256" key="1">
    <source>
        <dbReference type="ARBA" id="ARBA00004167"/>
    </source>
</evidence>
<reference evidence="7 8" key="1">
    <citation type="submission" date="2024-12" db="EMBL/GenBank/DDBJ databases">
        <title>The unique morphological basis and parallel evolutionary history of personate flowers in Penstemon.</title>
        <authorList>
            <person name="Depatie T.H."/>
            <person name="Wessinger C.A."/>
        </authorList>
    </citation>
    <scope>NUCLEOTIDE SEQUENCE [LARGE SCALE GENOMIC DNA]</scope>
    <source>
        <strain evidence="7">WTNN_2</strain>
        <tissue evidence="7">Leaf</tissue>
    </source>
</reference>
<keyword evidence="8" id="KW-1185">Reference proteome</keyword>
<gene>
    <name evidence="7" type="ORF">ACJIZ3_017413</name>
</gene>
<keyword evidence="2 5" id="KW-0812">Transmembrane</keyword>
<dbReference type="PANTHER" id="PTHR31415">
    <property type="entry name" value="OS05G0367900 PROTEIN"/>
    <property type="match status" value="1"/>
</dbReference>
<accession>A0ABD3SW84</accession>
<evidence type="ECO:0000256" key="3">
    <source>
        <dbReference type="ARBA" id="ARBA00022989"/>
    </source>
</evidence>
<dbReference type="AlphaFoldDB" id="A0ABD3SW84"/>
<dbReference type="PANTHER" id="PTHR31415:SF166">
    <property type="entry name" value="LATE EMBRYOGENESIS ABUNDANT (LEA) HYDROXYPROLINE-RICH GLYCOPROTEIN FAMILY"/>
    <property type="match status" value="1"/>
</dbReference>
<name>A0ABD3SW84_9LAMI</name>
<evidence type="ECO:0000313" key="7">
    <source>
        <dbReference type="EMBL" id="KAL3828611.1"/>
    </source>
</evidence>
<evidence type="ECO:0000256" key="4">
    <source>
        <dbReference type="ARBA" id="ARBA00023136"/>
    </source>
</evidence>
<dbReference type="Pfam" id="PF03168">
    <property type="entry name" value="LEA_2"/>
    <property type="match status" value="1"/>
</dbReference>
<evidence type="ECO:0000313" key="8">
    <source>
        <dbReference type="Proteomes" id="UP001634393"/>
    </source>
</evidence>
<dbReference type="InterPro" id="IPR004864">
    <property type="entry name" value="LEA_2"/>
</dbReference>
<dbReference type="EMBL" id="JBJXBP010000005">
    <property type="protein sequence ID" value="KAL3828611.1"/>
    <property type="molecule type" value="Genomic_DNA"/>
</dbReference>
<keyword evidence="4 5" id="KW-0472">Membrane</keyword>
<feature type="domain" description="Late embryogenesis abundant protein LEA-2 subgroup" evidence="6">
    <location>
        <begin position="75"/>
        <end position="178"/>
    </location>
</feature>
<feature type="transmembrane region" description="Helical" evidence="5">
    <location>
        <begin position="21"/>
        <end position="43"/>
    </location>
</feature>
<evidence type="ECO:0000256" key="5">
    <source>
        <dbReference type="SAM" id="Phobius"/>
    </source>
</evidence>
<evidence type="ECO:0000256" key="2">
    <source>
        <dbReference type="ARBA" id="ARBA00022692"/>
    </source>
</evidence>
<dbReference type="Proteomes" id="UP001634393">
    <property type="component" value="Unassembled WGS sequence"/>
</dbReference>
<comment type="subcellular location">
    <subcellularLocation>
        <location evidence="1">Membrane</location>
        <topology evidence="1">Single-pass membrane protein</topology>
    </subcellularLocation>
</comment>